<feature type="compositionally biased region" description="Basic and acidic residues" evidence="1">
    <location>
        <begin position="48"/>
        <end position="62"/>
    </location>
</feature>
<dbReference type="RefSeq" id="WP_311621278.1">
    <property type="nucleotide sequence ID" value="NZ_JAVREV010000027.1"/>
</dbReference>
<gene>
    <name evidence="2" type="ORF">RM779_31860</name>
</gene>
<evidence type="ECO:0000313" key="3">
    <source>
        <dbReference type="Proteomes" id="UP001183615"/>
    </source>
</evidence>
<proteinExistence type="predicted"/>
<evidence type="ECO:0000313" key="2">
    <source>
        <dbReference type="EMBL" id="MDT0447156.1"/>
    </source>
</evidence>
<protein>
    <recommendedName>
        <fullName evidence="4">Transposase</fullName>
    </recommendedName>
</protein>
<feature type="region of interest" description="Disordered" evidence="1">
    <location>
        <begin position="43"/>
        <end position="62"/>
    </location>
</feature>
<comment type="caution">
    <text evidence="2">The sequence shown here is derived from an EMBL/GenBank/DDBJ whole genome shotgun (WGS) entry which is preliminary data.</text>
</comment>
<dbReference type="EMBL" id="JAVREV010000027">
    <property type="protein sequence ID" value="MDT0447156.1"/>
    <property type="molecule type" value="Genomic_DNA"/>
</dbReference>
<organism evidence="2 3">
    <name type="scientific">Streptomyces johnsoniae</name>
    <dbReference type="NCBI Taxonomy" id="3075532"/>
    <lineage>
        <taxon>Bacteria</taxon>
        <taxon>Bacillati</taxon>
        <taxon>Actinomycetota</taxon>
        <taxon>Actinomycetes</taxon>
        <taxon>Kitasatosporales</taxon>
        <taxon>Streptomycetaceae</taxon>
        <taxon>Streptomyces</taxon>
    </lineage>
</organism>
<accession>A0ABU2SDV8</accession>
<keyword evidence="3" id="KW-1185">Reference proteome</keyword>
<reference evidence="3" key="1">
    <citation type="submission" date="2023-07" db="EMBL/GenBank/DDBJ databases">
        <title>30 novel species of actinomycetes from the DSMZ collection.</title>
        <authorList>
            <person name="Nouioui I."/>
        </authorList>
    </citation>
    <scope>NUCLEOTIDE SEQUENCE [LARGE SCALE GENOMIC DNA]</scope>
    <source>
        <strain evidence="3">DSM 41886</strain>
    </source>
</reference>
<evidence type="ECO:0000256" key="1">
    <source>
        <dbReference type="SAM" id="MobiDB-lite"/>
    </source>
</evidence>
<dbReference type="Proteomes" id="UP001183615">
    <property type="component" value="Unassembled WGS sequence"/>
</dbReference>
<name>A0ABU2SDV8_9ACTN</name>
<evidence type="ECO:0008006" key="4">
    <source>
        <dbReference type="Google" id="ProtNLM"/>
    </source>
</evidence>
<feature type="region of interest" description="Disordered" evidence="1">
    <location>
        <begin position="1"/>
        <end position="37"/>
    </location>
</feature>
<sequence>MGFDMPTAQGTRKSLINRMRTSLSGRRPGRDEQLFPHLTNYVPNGWAADRRTDDDAGHEAQS</sequence>
<feature type="compositionally biased region" description="Polar residues" evidence="1">
    <location>
        <begin position="8"/>
        <end position="24"/>
    </location>
</feature>